<dbReference type="Proteomes" id="UP001218246">
    <property type="component" value="Unassembled WGS sequence"/>
</dbReference>
<evidence type="ECO:0000256" key="1">
    <source>
        <dbReference type="ARBA" id="ARBA00004241"/>
    </source>
</evidence>
<dbReference type="RefSeq" id="WP_124563551.1">
    <property type="nucleotide sequence ID" value="NZ_JARRRY010000001.1"/>
</dbReference>
<gene>
    <name evidence="4" type="ORF">P6P90_04825</name>
</gene>
<sequence length="140" mass="16115">MSVRGEQGFTLLEMVMCLSILGLFFVIAPALFHVQSKKSAPFNELEWLLYVEQLQIEFREAQDVQTYDRRLVLTDQTGNVVSHVMQGMNVIRKVGDKGHEIALQRIKSITYIYYPAYLVIRAEDNEGEIHTGMVTTFQKE</sequence>
<proteinExistence type="predicted"/>
<evidence type="ECO:0000256" key="2">
    <source>
        <dbReference type="ARBA" id="ARBA00023287"/>
    </source>
</evidence>
<evidence type="ECO:0000256" key="3">
    <source>
        <dbReference type="SAM" id="Phobius"/>
    </source>
</evidence>
<accession>A0ABT6H3F9</accession>
<protein>
    <submittedName>
        <fullName evidence="4">Competence type IV pilus minor pilin ComGF</fullName>
    </submittedName>
</protein>
<evidence type="ECO:0000313" key="5">
    <source>
        <dbReference type="Proteomes" id="UP001218246"/>
    </source>
</evidence>
<reference evidence="4 5" key="1">
    <citation type="submission" date="2023-04" db="EMBL/GenBank/DDBJ databases">
        <title>Ectobacillus antri isolated from activated sludge.</title>
        <authorList>
            <person name="Yan P."/>
            <person name="Liu X."/>
        </authorList>
    </citation>
    <scope>NUCLEOTIDE SEQUENCE [LARGE SCALE GENOMIC DNA]</scope>
    <source>
        <strain evidence="4 5">C18H</strain>
    </source>
</reference>
<organism evidence="4 5">
    <name type="scientific">Ectobacillus antri</name>
    <dbReference type="NCBI Taxonomy" id="2486280"/>
    <lineage>
        <taxon>Bacteria</taxon>
        <taxon>Bacillati</taxon>
        <taxon>Bacillota</taxon>
        <taxon>Bacilli</taxon>
        <taxon>Bacillales</taxon>
        <taxon>Bacillaceae</taxon>
        <taxon>Ectobacillus</taxon>
    </lineage>
</organism>
<dbReference type="Pfam" id="PF07963">
    <property type="entry name" value="N_methyl"/>
    <property type="match status" value="1"/>
</dbReference>
<comment type="caution">
    <text evidence="4">The sequence shown here is derived from an EMBL/GenBank/DDBJ whole genome shotgun (WGS) entry which is preliminary data.</text>
</comment>
<keyword evidence="3" id="KW-1133">Transmembrane helix</keyword>
<dbReference type="InterPro" id="IPR016977">
    <property type="entry name" value="ComGF"/>
</dbReference>
<evidence type="ECO:0000313" key="4">
    <source>
        <dbReference type="EMBL" id="MDG5753318.1"/>
    </source>
</evidence>
<comment type="subcellular location">
    <subcellularLocation>
        <location evidence="1">Cell surface</location>
    </subcellularLocation>
</comment>
<dbReference type="Pfam" id="PF15980">
    <property type="entry name" value="ComGF"/>
    <property type="match status" value="1"/>
</dbReference>
<name>A0ABT6H3F9_9BACI</name>
<keyword evidence="3" id="KW-0812">Transmembrane</keyword>
<feature type="transmembrane region" description="Helical" evidence="3">
    <location>
        <begin position="12"/>
        <end position="32"/>
    </location>
</feature>
<keyword evidence="2" id="KW-0178">Competence</keyword>
<dbReference type="NCBIfam" id="TIGR02532">
    <property type="entry name" value="IV_pilin_GFxxxE"/>
    <property type="match status" value="1"/>
</dbReference>
<keyword evidence="3" id="KW-0472">Membrane</keyword>
<dbReference type="InterPro" id="IPR012902">
    <property type="entry name" value="N_methyl_site"/>
</dbReference>
<dbReference type="EMBL" id="JARULN010000002">
    <property type="protein sequence ID" value="MDG5753318.1"/>
    <property type="molecule type" value="Genomic_DNA"/>
</dbReference>
<keyword evidence="5" id="KW-1185">Reference proteome</keyword>